<keyword evidence="9" id="KW-1185">Reference proteome</keyword>
<dbReference type="Pfam" id="PF20684">
    <property type="entry name" value="Fung_rhodopsin"/>
    <property type="match status" value="1"/>
</dbReference>
<evidence type="ECO:0000313" key="8">
    <source>
        <dbReference type="EMBL" id="ETS74932.1"/>
    </source>
</evidence>
<dbReference type="OMA" id="ALCVCWL"/>
<gene>
    <name evidence="8" type="ORF">PFICI_13416</name>
</gene>
<evidence type="ECO:0000313" key="9">
    <source>
        <dbReference type="Proteomes" id="UP000030651"/>
    </source>
</evidence>
<feature type="transmembrane region" description="Helical" evidence="6">
    <location>
        <begin position="64"/>
        <end position="84"/>
    </location>
</feature>
<evidence type="ECO:0000256" key="5">
    <source>
        <dbReference type="ARBA" id="ARBA00038359"/>
    </source>
</evidence>
<keyword evidence="4 6" id="KW-0472">Membrane</keyword>
<dbReference type="RefSeq" id="XP_007840188.1">
    <property type="nucleotide sequence ID" value="XM_007841997.1"/>
</dbReference>
<evidence type="ECO:0000256" key="1">
    <source>
        <dbReference type="ARBA" id="ARBA00004141"/>
    </source>
</evidence>
<dbReference type="InterPro" id="IPR052337">
    <property type="entry name" value="SAT4-like"/>
</dbReference>
<dbReference type="Proteomes" id="UP000030651">
    <property type="component" value="Unassembled WGS sequence"/>
</dbReference>
<feature type="transmembrane region" description="Helical" evidence="6">
    <location>
        <begin position="22"/>
        <end position="43"/>
    </location>
</feature>
<evidence type="ECO:0000256" key="4">
    <source>
        <dbReference type="ARBA" id="ARBA00023136"/>
    </source>
</evidence>
<sequence>MSPSTLRLLQRVSSEDDRGGSLQGYLIFLSIATTIAVGLRFVSRGLRSNATAWDRTASFWWDDWLVLCALPFLLLQFALTFVMINNGFGRHLETLQLNDITLILKLFFTGNYCFDTAIFLSRASALLFLVRLFPKGVNAKWYNISLYTAQALNVAWWVGIVVATFFDCIPMEKNWYPTIDGDCVNSNRVYIGSAVASVVMDLIILLLPLPKIWNIKLGLARKGGLMVIFFLGYSVIVVSIGRTVTLLKSTEALNTDITYEAVSLFYWFETEPAICILCVCLPAMLPLGRKLAGSYFSPLWIKLSSVWASRGSQSYSSSRTGNKKLYRGAAADSGSLRADGFHEPFPYTNQTVVGTQTVPSRHDEDMNLSTQRLHHIHSATGDDAIELESQNHVQAGIQVDRTVDVNY</sequence>
<dbReference type="GeneID" id="19278429"/>
<dbReference type="GO" id="GO:0016020">
    <property type="term" value="C:membrane"/>
    <property type="evidence" value="ECO:0007669"/>
    <property type="project" value="UniProtKB-SubCell"/>
</dbReference>
<dbReference type="EMBL" id="KI912119">
    <property type="protein sequence ID" value="ETS74932.1"/>
    <property type="molecule type" value="Genomic_DNA"/>
</dbReference>
<feature type="domain" description="Rhodopsin" evidence="7">
    <location>
        <begin position="54"/>
        <end position="287"/>
    </location>
</feature>
<evidence type="ECO:0000256" key="6">
    <source>
        <dbReference type="SAM" id="Phobius"/>
    </source>
</evidence>
<comment type="subcellular location">
    <subcellularLocation>
        <location evidence="1">Membrane</location>
        <topology evidence="1">Multi-pass membrane protein</topology>
    </subcellularLocation>
</comment>
<protein>
    <recommendedName>
        <fullName evidence="7">Rhodopsin domain-containing protein</fullName>
    </recommendedName>
</protein>
<keyword evidence="2 6" id="KW-0812">Transmembrane</keyword>
<feature type="transmembrane region" description="Helical" evidence="6">
    <location>
        <begin position="151"/>
        <end position="169"/>
    </location>
</feature>
<feature type="transmembrane region" description="Helical" evidence="6">
    <location>
        <begin position="225"/>
        <end position="244"/>
    </location>
</feature>
<name>W3WP72_PESFW</name>
<feature type="transmembrane region" description="Helical" evidence="6">
    <location>
        <begin position="189"/>
        <end position="213"/>
    </location>
</feature>
<dbReference type="eggNOG" id="ENOG502SN6A">
    <property type="taxonomic scope" value="Eukaryota"/>
</dbReference>
<dbReference type="AlphaFoldDB" id="W3WP72"/>
<comment type="similarity">
    <text evidence="5">Belongs to the SAT4 family.</text>
</comment>
<dbReference type="InParanoid" id="W3WP72"/>
<dbReference type="OrthoDB" id="3934549at2759"/>
<feature type="transmembrane region" description="Helical" evidence="6">
    <location>
        <begin position="264"/>
        <end position="285"/>
    </location>
</feature>
<evidence type="ECO:0000256" key="3">
    <source>
        <dbReference type="ARBA" id="ARBA00022989"/>
    </source>
</evidence>
<feature type="transmembrane region" description="Helical" evidence="6">
    <location>
        <begin position="104"/>
        <end position="130"/>
    </location>
</feature>
<proteinExistence type="inferred from homology"/>
<evidence type="ECO:0000256" key="2">
    <source>
        <dbReference type="ARBA" id="ARBA00022692"/>
    </source>
</evidence>
<accession>W3WP72</accession>
<dbReference type="PANTHER" id="PTHR33048:SF47">
    <property type="entry name" value="INTEGRAL MEMBRANE PROTEIN-RELATED"/>
    <property type="match status" value="1"/>
</dbReference>
<dbReference type="InterPro" id="IPR049326">
    <property type="entry name" value="Rhodopsin_dom_fungi"/>
</dbReference>
<evidence type="ECO:0000259" key="7">
    <source>
        <dbReference type="Pfam" id="PF20684"/>
    </source>
</evidence>
<dbReference type="HOGENOM" id="CLU_028200_0_1_1"/>
<keyword evidence="3 6" id="KW-1133">Transmembrane helix</keyword>
<dbReference type="KEGG" id="pfy:PFICI_13416"/>
<dbReference type="PANTHER" id="PTHR33048">
    <property type="entry name" value="PTH11-LIKE INTEGRAL MEMBRANE PROTEIN (AFU_ORTHOLOGUE AFUA_5G11245)"/>
    <property type="match status" value="1"/>
</dbReference>
<organism evidence="8 9">
    <name type="scientific">Pestalotiopsis fici (strain W106-1 / CGMCC3.15140)</name>
    <dbReference type="NCBI Taxonomy" id="1229662"/>
    <lineage>
        <taxon>Eukaryota</taxon>
        <taxon>Fungi</taxon>
        <taxon>Dikarya</taxon>
        <taxon>Ascomycota</taxon>
        <taxon>Pezizomycotina</taxon>
        <taxon>Sordariomycetes</taxon>
        <taxon>Xylariomycetidae</taxon>
        <taxon>Amphisphaeriales</taxon>
        <taxon>Sporocadaceae</taxon>
        <taxon>Pestalotiopsis</taxon>
    </lineage>
</organism>
<reference evidence="9" key="1">
    <citation type="journal article" date="2015" name="BMC Genomics">
        <title>Genomic and transcriptomic analysis of the endophytic fungus Pestalotiopsis fici reveals its lifestyle and high potential for synthesis of natural products.</title>
        <authorList>
            <person name="Wang X."/>
            <person name="Zhang X."/>
            <person name="Liu L."/>
            <person name="Xiang M."/>
            <person name="Wang W."/>
            <person name="Sun X."/>
            <person name="Che Y."/>
            <person name="Guo L."/>
            <person name="Liu G."/>
            <person name="Guo L."/>
            <person name="Wang C."/>
            <person name="Yin W.B."/>
            <person name="Stadler M."/>
            <person name="Zhang X."/>
            <person name="Liu X."/>
        </authorList>
    </citation>
    <scope>NUCLEOTIDE SEQUENCE [LARGE SCALE GENOMIC DNA]</scope>
    <source>
        <strain evidence="9">W106-1 / CGMCC3.15140</strain>
    </source>
</reference>